<feature type="compositionally biased region" description="Polar residues" evidence="1">
    <location>
        <begin position="457"/>
        <end position="466"/>
    </location>
</feature>
<feature type="transmembrane region" description="Helical" evidence="2">
    <location>
        <begin position="384"/>
        <end position="406"/>
    </location>
</feature>
<accession>A0A1F7VBN3</accession>
<keyword evidence="2" id="KW-1133">Transmembrane helix</keyword>
<dbReference type="AlphaFoldDB" id="A0A1F7VBN3"/>
<dbReference type="STRING" id="1802407.A3I40_00875"/>
<protein>
    <recommendedName>
        <fullName evidence="3">Cohesin domain-containing protein</fullName>
    </recommendedName>
</protein>
<evidence type="ECO:0000256" key="1">
    <source>
        <dbReference type="SAM" id="MobiDB-lite"/>
    </source>
</evidence>
<gene>
    <name evidence="4" type="ORF">A3I40_00875</name>
</gene>
<keyword evidence="2" id="KW-0812">Transmembrane</keyword>
<name>A0A1F7VBN3_9BACT</name>
<comment type="caution">
    <text evidence="4">The sequence shown here is derived from an EMBL/GenBank/DDBJ whole genome shotgun (WGS) entry which is preliminary data.</text>
</comment>
<dbReference type="Gene3D" id="2.60.40.680">
    <property type="match status" value="1"/>
</dbReference>
<dbReference type="SUPFAM" id="SSF49384">
    <property type="entry name" value="Carbohydrate-binding domain"/>
    <property type="match status" value="1"/>
</dbReference>
<dbReference type="Pfam" id="PF00963">
    <property type="entry name" value="Cohesin"/>
    <property type="match status" value="1"/>
</dbReference>
<organism evidence="4 5">
    <name type="scientific">Candidatus Uhrbacteria bacterium RIFCSPLOWO2_02_FULL_48_12</name>
    <dbReference type="NCBI Taxonomy" id="1802407"/>
    <lineage>
        <taxon>Bacteria</taxon>
        <taxon>Candidatus Uhriibacteriota</taxon>
    </lineage>
</organism>
<evidence type="ECO:0000259" key="3">
    <source>
        <dbReference type="Pfam" id="PF00963"/>
    </source>
</evidence>
<dbReference type="GO" id="GO:0030246">
    <property type="term" value="F:carbohydrate binding"/>
    <property type="evidence" value="ECO:0007669"/>
    <property type="project" value="InterPro"/>
</dbReference>
<evidence type="ECO:0000313" key="5">
    <source>
        <dbReference type="Proteomes" id="UP000178723"/>
    </source>
</evidence>
<dbReference type="Proteomes" id="UP000178723">
    <property type="component" value="Unassembled WGS sequence"/>
</dbReference>
<sequence length="466" mass="48944">MSNGLSKILLVYISLLFVFIGGLLPSMVKAAGTASLSLVSSKRTYTVGDNFTASVILSTGGVSINAASATITFDQSKLSVVSVARSGSVFTLWAEEPTFSNSQGIISFGGGLPTPGFSGSGATLIRVAFRAKAAGQTAVRFSSGTVLANDGKGTNVLAGLGSLELTIAAATAPPSTPIPAQPERAPTTTPAGEVPVAPVIVSRTHPDDSRWYKNTTPGFIWELPTDAKGVSVSTDQNLEGDPGTKSLGLFNFYTAKEPLKDGVWYAHVRLSNSRGWGATGHYKIAIDTSPPTITSAKIVSEAARARAIEFSTTDKLSSTDHVAIMLDGEEIATAASSPYTLPSLSAGNHVITITAVDKAGNKGAEDLYLSIIGAEPSVITVRNILPTILALLLAIILAVVFVVWYIHERHHRKVILTELAKTRKELKGMSQKLRALENKLKTNANNTNLNAPPAKTQSQNVPPAKP</sequence>
<evidence type="ECO:0000256" key="2">
    <source>
        <dbReference type="SAM" id="Phobius"/>
    </source>
</evidence>
<reference evidence="4 5" key="1">
    <citation type="journal article" date="2016" name="Nat. Commun.">
        <title>Thousands of microbial genomes shed light on interconnected biogeochemical processes in an aquifer system.</title>
        <authorList>
            <person name="Anantharaman K."/>
            <person name="Brown C.T."/>
            <person name="Hug L.A."/>
            <person name="Sharon I."/>
            <person name="Castelle C.J."/>
            <person name="Probst A.J."/>
            <person name="Thomas B.C."/>
            <person name="Singh A."/>
            <person name="Wilkins M.J."/>
            <person name="Karaoz U."/>
            <person name="Brodie E.L."/>
            <person name="Williams K.H."/>
            <person name="Hubbard S.S."/>
            <person name="Banfield J.F."/>
        </authorList>
    </citation>
    <scope>NUCLEOTIDE SEQUENCE [LARGE SCALE GENOMIC DNA]</scope>
</reference>
<dbReference type="InterPro" id="IPR002102">
    <property type="entry name" value="Cohesin_dom"/>
</dbReference>
<dbReference type="InterPro" id="IPR008965">
    <property type="entry name" value="CBM2/CBM3_carb-bd_dom_sf"/>
</dbReference>
<keyword evidence="2" id="KW-0472">Membrane</keyword>
<evidence type="ECO:0000313" key="4">
    <source>
        <dbReference type="EMBL" id="OGL87427.1"/>
    </source>
</evidence>
<dbReference type="InterPro" id="IPR013783">
    <property type="entry name" value="Ig-like_fold"/>
</dbReference>
<dbReference type="GO" id="GO:0000272">
    <property type="term" value="P:polysaccharide catabolic process"/>
    <property type="evidence" value="ECO:0007669"/>
    <property type="project" value="InterPro"/>
</dbReference>
<feature type="region of interest" description="Disordered" evidence="1">
    <location>
        <begin position="442"/>
        <end position="466"/>
    </location>
</feature>
<dbReference type="EMBL" id="MGEP01000011">
    <property type="protein sequence ID" value="OGL87427.1"/>
    <property type="molecule type" value="Genomic_DNA"/>
</dbReference>
<proteinExistence type="predicted"/>
<dbReference type="Gene3D" id="2.60.40.10">
    <property type="entry name" value="Immunoglobulins"/>
    <property type="match status" value="1"/>
</dbReference>
<feature type="domain" description="Cohesin" evidence="3">
    <location>
        <begin position="44"/>
        <end position="151"/>
    </location>
</feature>
<feature type="compositionally biased region" description="Low complexity" evidence="1">
    <location>
        <begin position="442"/>
        <end position="456"/>
    </location>
</feature>
<dbReference type="CDD" id="cd08547">
    <property type="entry name" value="Type_II_cohesin"/>
    <property type="match status" value="1"/>
</dbReference>